<dbReference type="Gene3D" id="3.40.366.10">
    <property type="entry name" value="Malonyl-Coenzyme A Acyl Carrier Protein, domain 2"/>
    <property type="match status" value="2"/>
</dbReference>
<dbReference type="SUPFAM" id="SSF52151">
    <property type="entry name" value="FabD/lysophospholipase-like"/>
    <property type="match status" value="1"/>
</dbReference>
<sequence>MSPSIREGDMETGATDGTAIVFPGMGPVQFSDVAEFMRGDPSARRLIAVADDVLGYSLVEHFQRSESDYSEAAQVAFMVNCVALSEWAERTLGVEPSICVGPSFGGKAAAAYSGALSFEDAVRMTAELARCTDDYFDHEHKDIVTHSFVRTPEPGLRDVLAELDERGEWYDISCYIDHDFYMLSLAERQVEWLQQRIRAIGGLPLYTMRPPMHSAAFQPLRRRAEEEVFRGLRFADPRLPVVDDHDGALLTTGDGVRTMLLDGFVRPLRWPEVVATLRRLEVAKVCVSGPDSLFGRVAVTRENFAVTPVNPRMAMLPRPARVA</sequence>
<reference evidence="6" key="1">
    <citation type="journal article" date="2016" name="Biosci. Biotechnol. Biochem.">
        <title>Identification of the Fluvirucin B2 (Sch 38518) Biosynthetic Gene Cluster from Actinomadura fulva subsp. indica ATCC 53714: substrate Specificity of the ?-Amino Acid Selective Adenylating Enzyme FlvN.</title>
        <authorList>
            <person name="Miyanaga A."/>
            <person name="Hayakawa Y."/>
            <person name="Numakura M."/>
            <person name="Hashimoto J."/>
            <person name="Teruya K."/>
            <person name="Hirano T."/>
            <person name="Shin-ya K."/>
            <person name="Kudo F."/>
            <person name="Eguchi T."/>
        </authorList>
    </citation>
    <scope>NUCLEOTIDE SEQUENCE</scope>
    <source>
        <strain evidence="6">ATCC 53714</strain>
    </source>
</reference>
<dbReference type="InterPro" id="IPR016035">
    <property type="entry name" value="Acyl_Trfase/lysoPLipase"/>
</dbReference>
<dbReference type="EMBL" id="LC095592">
    <property type="protein sequence ID" value="BBD71108.1"/>
    <property type="molecule type" value="Genomic_DNA"/>
</dbReference>
<feature type="domain" description="Malonyl-CoA:ACP transacylase (MAT)" evidence="5">
    <location>
        <begin position="21"/>
        <end position="280"/>
    </location>
</feature>
<evidence type="ECO:0000256" key="4">
    <source>
        <dbReference type="ARBA" id="ARBA00048462"/>
    </source>
</evidence>
<comment type="catalytic activity">
    <reaction evidence="4">
        <text>holo-[ACP] + malonyl-CoA = malonyl-[ACP] + CoA</text>
        <dbReference type="Rhea" id="RHEA:41792"/>
        <dbReference type="Rhea" id="RHEA-COMP:9623"/>
        <dbReference type="Rhea" id="RHEA-COMP:9685"/>
        <dbReference type="ChEBI" id="CHEBI:57287"/>
        <dbReference type="ChEBI" id="CHEBI:57384"/>
        <dbReference type="ChEBI" id="CHEBI:64479"/>
        <dbReference type="ChEBI" id="CHEBI:78449"/>
        <dbReference type="EC" id="2.3.1.39"/>
    </reaction>
</comment>
<dbReference type="GO" id="GO:0004314">
    <property type="term" value="F:[acyl-carrier-protein] S-malonyltransferase activity"/>
    <property type="evidence" value="ECO:0007669"/>
    <property type="project" value="UniProtKB-EC"/>
</dbReference>
<accession>A0A2Z6DR21</accession>
<dbReference type="InterPro" id="IPR050858">
    <property type="entry name" value="Mal-CoA-ACP_Trans/PKS_FabD"/>
</dbReference>
<evidence type="ECO:0000256" key="1">
    <source>
        <dbReference type="ARBA" id="ARBA00013258"/>
    </source>
</evidence>
<evidence type="ECO:0000256" key="2">
    <source>
        <dbReference type="ARBA" id="ARBA00022679"/>
    </source>
</evidence>
<keyword evidence="3 6" id="KW-0012">Acyltransferase</keyword>
<evidence type="ECO:0000259" key="5">
    <source>
        <dbReference type="SMART" id="SM00827"/>
    </source>
</evidence>
<name>A0A2Z6DR21_9ACTN</name>
<dbReference type="EC" id="2.3.1.39" evidence="1"/>
<keyword evidence="2 6" id="KW-0808">Transferase</keyword>
<organism evidence="6">
    <name type="scientific">Actinomadura fulva subsp. indica</name>
    <dbReference type="NCBI Taxonomy" id="1752060"/>
    <lineage>
        <taxon>Bacteria</taxon>
        <taxon>Bacillati</taxon>
        <taxon>Actinomycetota</taxon>
        <taxon>Actinomycetes</taxon>
        <taxon>Streptosporangiales</taxon>
        <taxon>Thermomonosporaceae</taxon>
        <taxon>Actinomadura</taxon>
    </lineage>
</organism>
<dbReference type="AlphaFoldDB" id="A0A2Z6DR21"/>
<protein>
    <recommendedName>
        <fullName evidence="1">[acyl-carrier-protein] S-malonyltransferase</fullName>
        <ecNumber evidence="1">2.3.1.39</ecNumber>
    </recommendedName>
</protein>
<dbReference type="GO" id="GO:0006633">
    <property type="term" value="P:fatty acid biosynthetic process"/>
    <property type="evidence" value="ECO:0007669"/>
    <property type="project" value="TreeGrafter"/>
</dbReference>
<dbReference type="PANTHER" id="PTHR42681">
    <property type="entry name" value="MALONYL-COA-ACYL CARRIER PROTEIN TRANSACYLASE, MITOCHONDRIAL"/>
    <property type="match status" value="1"/>
</dbReference>
<evidence type="ECO:0000313" key="6">
    <source>
        <dbReference type="EMBL" id="BBD71108.1"/>
    </source>
</evidence>
<proteinExistence type="predicted"/>
<dbReference type="SMART" id="SM00827">
    <property type="entry name" value="PKS_AT"/>
    <property type="match status" value="1"/>
</dbReference>
<gene>
    <name evidence="6" type="primary">flvK</name>
</gene>
<dbReference type="InterPro" id="IPR014043">
    <property type="entry name" value="Acyl_transferase_dom"/>
</dbReference>
<dbReference type="InterPro" id="IPR049416">
    <property type="entry name" value="VinK-like_small"/>
</dbReference>
<dbReference type="PANTHER" id="PTHR42681:SF1">
    <property type="entry name" value="MALONYL-COA-ACYL CARRIER PROTEIN TRANSACYLASE, MITOCHONDRIAL"/>
    <property type="match status" value="1"/>
</dbReference>
<dbReference type="InterPro" id="IPR001227">
    <property type="entry name" value="Ac_transferase_dom_sf"/>
</dbReference>
<dbReference type="Pfam" id="PF21124">
    <property type="entry name" value="VinK_C"/>
    <property type="match status" value="1"/>
</dbReference>
<evidence type="ECO:0000256" key="3">
    <source>
        <dbReference type="ARBA" id="ARBA00023315"/>
    </source>
</evidence>